<evidence type="ECO:0000256" key="2">
    <source>
        <dbReference type="SAM" id="Coils"/>
    </source>
</evidence>
<dbReference type="PANTHER" id="PTHR34220">
    <property type="entry name" value="SENSOR HISTIDINE KINASE YPDA"/>
    <property type="match status" value="1"/>
</dbReference>
<dbReference type="EMBL" id="CP034951">
    <property type="protein sequence ID" value="QAA80637.1"/>
    <property type="molecule type" value="Genomic_DNA"/>
</dbReference>
<evidence type="ECO:0000259" key="4">
    <source>
        <dbReference type="Pfam" id="PF06580"/>
    </source>
</evidence>
<dbReference type="Pfam" id="PF06580">
    <property type="entry name" value="His_kinase"/>
    <property type="match status" value="1"/>
</dbReference>
<dbReference type="Gene3D" id="1.25.40.10">
    <property type="entry name" value="Tetratricopeptide repeat domain"/>
    <property type="match status" value="2"/>
</dbReference>
<dbReference type="InterPro" id="IPR010559">
    <property type="entry name" value="Sig_transdc_His_kin_internal"/>
</dbReference>
<dbReference type="InterPro" id="IPR019734">
    <property type="entry name" value="TPR_rpt"/>
</dbReference>
<evidence type="ECO:0000256" key="3">
    <source>
        <dbReference type="SAM" id="Phobius"/>
    </source>
</evidence>
<sequence>MKKDFISSTLKNLCRPENIILICAFFFSHQSFAQKQSRIDSLQTIFQSETNDSLKVIHEITLSKEIHRHKHNIDLEYKHAQSAADRALKIKDTLLYARALDNLGLLYRYHEHYDEALTLHAKAFELIRERDVKPLYKMIFANNAGVAGRYNHNYDKAFNFYLQALQIAETENDLKNIAISSNGIGNTLSNIPGRENEIMFYFERALEAEKARNNSLGMAMNYLSISGYYMDIGDYQTARKYLDDLLAINTERNDLFGLAITYEFRGISYLKEEIDLDKAVSYFKKSVDQFKALNNEHKEAALLVHLGDTYLKKGELNRAENFYQQSLNLSKKLGSFGLISSNASKLSSLSEKKGDARSALEYYKLSHVYRDSINLNEQAVQIEALKRKYDLESKENHIQLLEKDKDLQQAVLNSQKEQLQRKQIVNILLGIGLLAILIIFVLQFRNYRTRKITSAKINLAEKEKMQTIYERNLAQAEILVTRLRVNPHFLFNSLNAINYLIQSGQNDKAVQYLEIFSHYTRMVLDTSNQQLIPLEDELELSEHYLLLEENRFENNFSFSIVSEDVEDIDSILIPPLLLQPFLENAIWHGLLTSPREEKILEVRVVHKEDLTQVIIEDNGAGRNNKPKRTSIKTHKSMGVQIINERIDLYNKTHSGQISYDIVDKKDENGNSLGTQIILNLKDTADHFPFYKGSPMADNLKAI</sequence>
<dbReference type="InterPro" id="IPR036890">
    <property type="entry name" value="HATPase_C_sf"/>
</dbReference>
<dbReference type="OrthoDB" id="6190788at2"/>
<keyword evidence="6" id="KW-1185">Reference proteome</keyword>
<dbReference type="AlphaFoldDB" id="A0A410G041"/>
<keyword evidence="1" id="KW-0802">TPR repeat</keyword>
<feature type="repeat" description="TPR" evidence="1">
    <location>
        <begin position="97"/>
        <end position="130"/>
    </location>
</feature>
<dbReference type="InterPro" id="IPR011990">
    <property type="entry name" value="TPR-like_helical_dom_sf"/>
</dbReference>
<dbReference type="KEGG" id="aev:EI546_02340"/>
<dbReference type="SMART" id="SM00028">
    <property type="entry name" value="TPR"/>
    <property type="match status" value="4"/>
</dbReference>
<feature type="repeat" description="TPR" evidence="1">
    <location>
        <begin position="300"/>
        <end position="333"/>
    </location>
</feature>
<keyword evidence="3" id="KW-0812">Transmembrane</keyword>
<feature type="domain" description="Signal transduction histidine kinase internal region" evidence="4">
    <location>
        <begin position="477"/>
        <end position="556"/>
    </location>
</feature>
<dbReference type="InterPro" id="IPR050640">
    <property type="entry name" value="Bact_2-comp_sensor_kinase"/>
</dbReference>
<dbReference type="GO" id="GO:0000155">
    <property type="term" value="F:phosphorelay sensor kinase activity"/>
    <property type="evidence" value="ECO:0007669"/>
    <property type="project" value="InterPro"/>
</dbReference>
<proteinExistence type="predicted"/>
<dbReference type="PANTHER" id="PTHR34220:SF7">
    <property type="entry name" value="SENSOR HISTIDINE KINASE YPDA"/>
    <property type="match status" value="1"/>
</dbReference>
<feature type="coiled-coil region" evidence="2">
    <location>
        <begin position="375"/>
        <end position="418"/>
    </location>
</feature>
<evidence type="ECO:0000313" key="6">
    <source>
        <dbReference type="Proteomes" id="UP000285517"/>
    </source>
</evidence>
<name>A0A410G041_9FLAO</name>
<dbReference type="Pfam" id="PF13374">
    <property type="entry name" value="TPR_10"/>
    <property type="match status" value="1"/>
</dbReference>
<evidence type="ECO:0000313" key="5">
    <source>
        <dbReference type="EMBL" id="QAA80637.1"/>
    </source>
</evidence>
<dbReference type="Gene3D" id="3.30.565.10">
    <property type="entry name" value="Histidine kinase-like ATPase, C-terminal domain"/>
    <property type="match status" value="1"/>
</dbReference>
<gene>
    <name evidence="5" type="ORF">EI546_02340</name>
</gene>
<feature type="transmembrane region" description="Helical" evidence="3">
    <location>
        <begin position="424"/>
        <end position="442"/>
    </location>
</feature>
<dbReference type="PROSITE" id="PS50005">
    <property type="entry name" value="TPR"/>
    <property type="match status" value="2"/>
</dbReference>
<keyword evidence="3" id="KW-0472">Membrane</keyword>
<dbReference type="SUPFAM" id="SSF48452">
    <property type="entry name" value="TPR-like"/>
    <property type="match status" value="3"/>
</dbReference>
<evidence type="ECO:0000256" key="1">
    <source>
        <dbReference type="PROSITE-ProRule" id="PRU00339"/>
    </source>
</evidence>
<organism evidence="5 6">
    <name type="scientific">Aequorivita ciconiae</name>
    <dbReference type="NCBI Taxonomy" id="2494375"/>
    <lineage>
        <taxon>Bacteria</taxon>
        <taxon>Pseudomonadati</taxon>
        <taxon>Bacteroidota</taxon>
        <taxon>Flavobacteriia</taxon>
        <taxon>Flavobacteriales</taxon>
        <taxon>Flavobacteriaceae</taxon>
        <taxon>Aequorivita</taxon>
    </lineage>
</organism>
<accession>A0A410G041</accession>
<keyword evidence="3" id="KW-1133">Transmembrane helix</keyword>
<protein>
    <submittedName>
        <fullName evidence="5">Tetratricopeptide repeat protein</fullName>
    </submittedName>
</protein>
<reference evidence="5 6" key="1">
    <citation type="submission" date="2019-01" db="EMBL/GenBank/DDBJ databases">
        <title>Complete genome sequencing of Aequorivita sp. H23M31.</title>
        <authorList>
            <person name="Bae J.-W."/>
        </authorList>
    </citation>
    <scope>NUCLEOTIDE SEQUENCE [LARGE SCALE GENOMIC DNA]</scope>
    <source>
        <strain evidence="5 6">H23M31</strain>
    </source>
</reference>
<keyword evidence="2" id="KW-0175">Coiled coil</keyword>
<dbReference type="GO" id="GO:0016020">
    <property type="term" value="C:membrane"/>
    <property type="evidence" value="ECO:0007669"/>
    <property type="project" value="InterPro"/>
</dbReference>
<dbReference type="RefSeq" id="WP_128249034.1">
    <property type="nucleotide sequence ID" value="NZ_CP034951.1"/>
</dbReference>
<dbReference type="Pfam" id="PF13424">
    <property type="entry name" value="TPR_12"/>
    <property type="match status" value="1"/>
</dbReference>
<dbReference type="Proteomes" id="UP000285517">
    <property type="component" value="Chromosome"/>
</dbReference>
<dbReference type="SUPFAM" id="SSF55874">
    <property type="entry name" value="ATPase domain of HSP90 chaperone/DNA topoisomerase II/histidine kinase"/>
    <property type="match status" value="1"/>
</dbReference>